<keyword evidence="5" id="KW-0804">Transcription</keyword>
<dbReference type="AlphaFoldDB" id="A0A0D2ARU0"/>
<dbReference type="Pfam" id="PF00172">
    <property type="entry name" value="Zn_clus"/>
    <property type="match status" value="1"/>
</dbReference>
<feature type="domain" description="Zn(2)-C6 fungal-type" evidence="8">
    <location>
        <begin position="19"/>
        <end position="47"/>
    </location>
</feature>
<sequence>MTECKGERKRAYAPKTRSGCKTCKLRRIKCDEAKPACKRCTSTGRQCDGYAVSQNALVSLRPVNILPKEPLNTIIGARGLEGQLNFFADQIAPKIAGFYDDLDFWKVKVVQLGHTEPAIRLAIQAVSSLHAEVEKAQGNTIANVNPTILRDYNNAIRHLVQSSSDPLYVKAVVVALFVCLEFLAGNEDAAAIHINGGLKLLQDWKTRSKSQSPDSSSSSNSSPRSGTDSEQDLMDDLSSTFSRLALHSKVFGKRMLWIDVPGTERAHDYHYLFETMNQARDEAFAILDEAIDFISRGTPVSYTEQGVDESFYAEQRVLIARTLQWRKSFKEFSRREQMNFTQMQIRAGNMVQCLIICTYIWACTCLSPYEEDYDKFTPEFQEVIDLSRTIVEIPQEYLCNNIGRFQIDMGLIPALHLTGTRCRVPSIRQAAVEILSTHHWREGLFDSFRSSQFIIMCTKLEEAAKQKLMGLEPHELADYLPCEGARIHFVGVDKQITNEKGVDTLLHSFYSKPYGAFGDWHVQQCHLPASPLSVNIANPSPTELQAVPHSAYQMPHMYVGTQKKSGSYSHQKDAAFCPEMLGNGTTERNQTKLMNVMVHSDENMEFTVPHNVTQTLGETSNGMFYMHLVGATPLVSQWLQPQKHTHSVLL</sequence>
<dbReference type="HOGENOM" id="CLU_011409_12_1_1"/>
<gene>
    <name evidence="9" type="ORF">PV09_00174</name>
</gene>
<dbReference type="Gene3D" id="4.10.240.10">
    <property type="entry name" value="Zn(2)-C6 fungal-type DNA-binding domain"/>
    <property type="match status" value="1"/>
</dbReference>
<evidence type="ECO:0000256" key="7">
    <source>
        <dbReference type="SAM" id="MobiDB-lite"/>
    </source>
</evidence>
<keyword evidence="3" id="KW-0805">Transcription regulation</keyword>
<dbReference type="PROSITE" id="PS50048">
    <property type="entry name" value="ZN2_CY6_FUNGAL_2"/>
    <property type="match status" value="1"/>
</dbReference>
<organism evidence="9 10">
    <name type="scientific">Verruconis gallopava</name>
    <dbReference type="NCBI Taxonomy" id="253628"/>
    <lineage>
        <taxon>Eukaryota</taxon>
        <taxon>Fungi</taxon>
        <taxon>Dikarya</taxon>
        <taxon>Ascomycota</taxon>
        <taxon>Pezizomycotina</taxon>
        <taxon>Dothideomycetes</taxon>
        <taxon>Pleosporomycetidae</taxon>
        <taxon>Venturiales</taxon>
        <taxon>Sympoventuriaceae</taxon>
        <taxon>Verruconis</taxon>
    </lineage>
</organism>
<name>A0A0D2ARU0_9PEZI</name>
<evidence type="ECO:0000313" key="9">
    <source>
        <dbReference type="EMBL" id="KIW09250.1"/>
    </source>
</evidence>
<evidence type="ECO:0000256" key="2">
    <source>
        <dbReference type="ARBA" id="ARBA00022833"/>
    </source>
</evidence>
<dbReference type="GeneID" id="27308147"/>
<dbReference type="PANTHER" id="PTHR36206">
    <property type="entry name" value="ASPERCRYPTIN BIOSYNTHESIS CLUSTER-SPECIFIC TRANSCRIPTION REGULATOR ATNN-RELATED"/>
    <property type="match status" value="1"/>
</dbReference>
<feature type="compositionally biased region" description="Low complexity" evidence="7">
    <location>
        <begin position="209"/>
        <end position="228"/>
    </location>
</feature>
<evidence type="ECO:0000259" key="8">
    <source>
        <dbReference type="PROSITE" id="PS50048"/>
    </source>
</evidence>
<dbReference type="VEuPathDB" id="FungiDB:PV09_00174"/>
<dbReference type="STRING" id="253628.A0A0D2ARU0"/>
<keyword evidence="2" id="KW-0862">Zinc</keyword>
<dbReference type="InterPro" id="IPR021858">
    <property type="entry name" value="Fun_TF"/>
</dbReference>
<evidence type="ECO:0000256" key="4">
    <source>
        <dbReference type="ARBA" id="ARBA00023125"/>
    </source>
</evidence>
<keyword evidence="4" id="KW-0238">DNA-binding</keyword>
<evidence type="ECO:0000313" key="10">
    <source>
        <dbReference type="Proteomes" id="UP000053259"/>
    </source>
</evidence>
<dbReference type="SUPFAM" id="SSF57701">
    <property type="entry name" value="Zn2/Cys6 DNA-binding domain"/>
    <property type="match status" value="1"/>
</dbReference>
<dbReference type="InterPro" id="IPR036864">
    <property type="entry name" value="Zn2-C6_fun-type_DNA-bd_sf"/>
</dbReference>
<keyword evidence="10" id="KW-1185">Reference proteome</keyword>
<dbReference type="InterPro" id="IPR052360">
    <property type="entry name" value="Transcr_Regulatory_Proteins"/>
</dbReference>
<accession>A0A0D2ARU0</accession>
<evidence type="ECO:0000256" key="6">
    <source>
        <dbReference type="ARBA" id="ARBA00023242"/>
    </source>
</evidence>
<dbReference type="Proteomes" id="UP000053259">
    <property type="component" value="Unassembled WGS sequence"/>
</dbReference>
<evidence type="ECO:0000256" key="5">
    <source>
        <dbReference type="ARBA" id="ARBA00023163"/>
    </source>
</evidence>
<proteinExistence type="predicted"/>
<dbReference type="EMBL" id="KN847529">
    <property type="protein sequence ID" value="KIW09250.1"/>
    <property type="molecule type" value="Genomic_DNA"/>
</dbReference>
<dbReference type="PROSITE" id="PS00463">
    <property type="entry name" value="ZN2_CY6_FUNGAL_1"/>
    <property type="match status" value="1"/>
</dbReference>
<dbReference type="SMART" id="SM00066">
    <property type="entry name" value="GAL4"/>
    <property type="match status" value="1"/>
</dbReference>
<keyword evidence="1" id="KW-0479">Metal-binding</keyword>
<dbReference type="GO" id="GO:0008270">
    <property type="term" value="F:zinc ion binding"/>
    <property type="evidence" value="ECO:0007669"/>
    <property type="project" value="InterPro"/>
</dbReference>
<dbReference type="OrthoDB" id="2593732at2759"/>
<dbReference type="CDD" id="cd00067">
    <property type="entry name" value="GAL4"/>
    <property type="match status" value="1"/>
</dbReference>
<dbReference type="InParanoid" id="A0A0D2ARU0"/>
<evidence type="ECO:0000256" key="3">
    <source>
        <dbReference type="ARBA" id="ARBA00023015"/>
    </source>
</evidence>
<dbReference type="Pfam" id="PF11951">
    <property type="entry name" value="Fungal_trans_2"/>
    <property type="match status" value="1"/>
</dbReference>
<dbReference type="GO" id="GO:0000981">
    <property type="term" value="F:DNA-binding transcription factor activity, RNA polymerase II-specific"/>
    <property type="evidence" value="ECO:0007669"/>
    <property type="project" value="InterPro"/>
</dbReference>
<dbReference type="RefSeq" id="XP_016219119.1">
    <property type="nucleotide sequence ID" value="XM_016352862.1"/>
</dbReference>
<evidence type="ECO:0000256" key="1">
    <source>
        <dbReference type="ARBA" id="ARBA00022723"/>
    </source>
</evidence>
<dbReference type="InterPro" id="IPR001138">
    <property type="entry name" value="Zn2Cys6_DnaBD"/>
</dbReference>
<protein>
    <recommendedName>
        <fullName evidence="8">Zn(2)-C6 fungal-type domain-containing protein</fullName>
    </recommendedName>
</protein>
<dbReference type="PANTHER" id="PTHR36206:SF12">
    <property type="entry name" value="ASPERCRYPTIN BIOSYNTHESIS CLUSTER-SPECIFIC TRANSCRIPTION REGULATOR ATNN-RELATED"/>
    <property type="match status" value="1"/>
</dbReference>
<reference evidence="9 10" key="1">
    <citation type="submission" date="2015-01" db="EMBL/GenBank/DDBJ databases">
        <title>The Genome Sequence of Ochroconis gallopava CBS43764.</title>
        <authorList>
            <consortium name="The Broad Institute Genomics Platform"/>
            <person name="Cuomo C."/>
            <person name="de Hoog S."/>
            <person name="Gorbushina A."/>
            <person name="Stielow B."/>
            <person name="Teixiera M."/>
            <person name="Abouelleil A."/>
            <person name="Chapman S.B."/>
            <person name="Priest M."/>
            <person name="Young S.K."/>
            <person name="Wortman J."/>
            <person name="Nusbaum C."/>
            <person name="Birren B."/>
        </authorList>
    </citation>
    <scope>NUCLEOTIDE SEQUENCE [LARGE SCALE GENOMIC DNA]</scope>
    <source>
        <strain evidence="9 10">CBS 43764</strain>
    </source>
</reference>
<keyword evidence="6" id="KW-0539">Nucleus</keyword>
<dbReference type="GO" id="GO:0003677">
    <property type="term" value="F:DNA binding"/>
    <property type="evidence" value="ECO:0007669"/>
    <property type="project" value="UniProtKB-KW"/>
</dbReference>
<feature type="region of interest" description="Disordered" evidence="7">
    <location>
        <begin position="208"/>
        <end position="232"/>
    </location>
</feature>